<dbReference type="InterPro" id="IPR004360">
    <property type="entry name" value="Glyas_Fos-R_dOase_dom"/>
</dbReference>
<dbReference type="Pfam" id="PF00903">
    <property type="entry name" value="Glyoxalase"/>
    <property type="match status" value="1"/>
</dbReference>
<organism evidence="2 3">
    <name type="scientific">Heliobacterium chlorum</name>
    <dbReference type="NCBI Taxonomy" id="2698"/>
    <lineage>
        <taxon>Bacteria</taxon>
        <taxon>Bacillati</taxon>
        <taxon>Bacillota</taxon>
        <taxon>Clostridia</taxon>
        <taxon>Eubacteriales</taxon>
        <taxon>Heliobacteriaceae</taxon>
        <taxon>Heliobacterium</taxon>
    </lineage>
</organism>
<evidence type="ECO:0000259" key="1">
    <source>
        <dbReference type="PROSITE" id="PS51819"/>
    </source>
</evidence>
<comment type="caution">
    <text evidence="2">The sequence shown here is derived from an EMBL/GenBank/DDBJ whole genome shotgun (WGS) entry which is preliminary data.</text>
</comment>
<proteinExistence type="predicted"/>
<sequence>MGIRFDAIGIFVGNIKKMVAFYRDVLGLDIDWNEEGPHAEFKHEGIRVMMYERKLLPGYLGTEVSFPTGLNGTFELAIDLPLFSDVDKEFERVVGLGAQPIVSPRNEPWGMRTSYVADPEGNLIEIGSWGKGEPKSV</sequence>
<dbReference type="EMBL" id="JACVHF010000010">
    <property type="protein sequence ID" value="MBC9785073.1"/>
    <property type="molecule type" value="Genomic_DNA"/>
</dbReference>
<reference evidence="2 3" key="1">
    <citation type="submission" date="2020-07" db="EMBL/GenBank/DDBJ databases">
        <title>Draft whole-genome sequence of Heliobacterium chlorum DSM 3682, type strain.</title>
        <authorList>
            <person name="Kyndt J.A."/>
            <person name="Meyer T.E."/>
            <person name="Imhoff J.F."/>
        </authorList>
    </citation>
    <scope>NUCLEOTIDE SEQUENCE [LARGE SCALE GENOMIC DNA]</scope>
    <source>
        <strain evidence="2 3">DSM 3682</strain>
    </source>
</reference>
<dbReference type="RefSeq" id="WP_188040568.1">
    <property type="nucleotide sequence ID" value="NZ_JACVHF010000010.1"/>
</dbReference>
<dbReference type="PANTHER" id="PTHR36503">
    <property type="entry name" value="BLR2520 PROTEIN"/>
    <property type="match status" value="1"/>
</dbReference>
<dbReference type="PROSITE" id="PS51819">
    <property type="entry name" value="VOC"/>
    <property type="match status" value="1"/>
</dbReference>
<keyword evidence="3" id="KW-1185">Reference proteome</keyword>
<accession>A0ABR7T2S2</accession>
<dbReference type="InterPro" id="IPR029068">
    <property type="entry name" value="Glyas_Bleomycin-R_OHBP_Dase"/>
</dbReference>
<gene>
    <name evidence="2" type="ORF">H1S01_11180</name>
</gene>
<evidence type="ECO:0000313" key="3">
    <source>
        <dbReference type="Proteomes" id="UP000617402"/>
    </source>
</evidence>
<evidence type="ECO:0000313" key="2">
    <source>
        <dbReference type="EMBL" id="MBC9785073.1"/>
    </source>
</evidence>
<dbReference type="Proteomes" id="UP000617402">
    <property type="component" value="Unassembled WGS sequence"/>
</dbReference>
<name>A0ABR7T2S2_HELCL</name>
<dbReference type="PANTHER" id="PTHR36503:SF3">
    <property type="entry name" value="BLR0126 PROTEIN"/>
    <property type="match status" value="1"/>
</dbReference>
<dbReference type="Gene3D" id="3.10.180.10">
    <property type="entry name" value="2,3-Dihydroxybiphenyl 1,2-Dioxygenase, domain 1"/>
    <property type="match status" value="1"/>
</dbReference>
<dbReference type="SUPFAM" id="SSF54593">
    <property type="entry name" value="Glyoxalase/Bleomycin resistance protein/Dihydroxybiphenyl dioxygenase"/>
    <property type="match status" value="1"/>
</dbReference>
<feature type="domain" description="VOC" evidence="1">
    <location>
        <begin position="4"/>
        <end position="129"/>
    </location>
</feature>
<dbReference type="InterPro" id="IPR037523">
    <property type="entry name" value="VOC_core"/>
</dbReference>
<protein>
    <submittedName>
        <fullName evidence="2">VOC family protein</fullName>
    </submittedName>
</protein>